<dbReference type="RefSeq" id="WP_089343960.1">
    <property type="nucleotide sequence ID" value="NZ_CP067132.1"/>
</dbReference>
<dbReference type="Proteomes" id="UP000198307">
    <property type="component" value="Unassembled WGS sequence"/>
</dbReference>
<dbReference type="SUPFAM" id="SSF51556">
    <property type="entry name" value="Metallo-dependent hydrolases"/>
    <property type="match status" value="1"/>
</dbReference>
<keyword evidence="1" id="KW-0456">Lyase</keyword>
<dbReference type="AlphaFoldDB" id="A0A239PU31"/>
<feature type="domain" description="Amidohydrolase-related" evidence="2">
    <location>
        <begin position="44"/>
        <end position="317"/>
    </location>
</feature>
<dbReference type="PANTHER" id="PTHR21240:SF30">
    <property type="entry name" value="AMIDOHYDROLASE-RELATED DOMAIN-CONTAINING PROTEIN-RELATED"/>
    <property type="match status" value="1"/>
</dbReference>
<protein>
    <submittedName>
        <fullName evidence="3">2,3-dihydroxybenzoate decarboxylase</fullName>
    </submittedName>
</protein>
<name>A0A239PU31_9RHOB</name>
<dbReference type="PANTHER" id="PTHR21240">
    <property type="entry name" value="2-AMINO-3-CARBOXYLMUCONATE-6-SEMIALDEHYDE DECARBOXYLASE"/>
    <property type="match status" value="1"/>
</dbReference>
<evidence type="ECO:0000313" key="3">
    <source>
        <dbReference type="EMBL" id="SNT73406.1"/>
    </source>
</evidence>
<dbReference type="GO" id="GO:0019748">
    <property type="term" value="P:secondary metabolic process"/>
    <property type="evidence" value="ECO:0007669"/>
    <property type="project" value="TreeGrafter"/>
</dbReference>
<evidence type="ECO:0000256" key="1">
    <source>
        <dbReference type="ARBA" id="ARBA00023239"/>
    </source>
</evidence>
<evidence type="ECO:0000313" key="4">
    <source>
        <dbReference type="Proteomes" id="UP000198307"/>
    </source>
</evidence>
<dbReference type="Pfam" id="PF04909">
    <property type="entry name" value="Amidohydro_2"/>
    <property type="match status" value="1"/>
</dbReference>
<proteinExistence type="predicted"/>
<gene>
    <name evidence="3" type="ORF">SAMN05444959_10511</name>
</gene>
<dbReference type="InterPro" id="IPR032465">
    <property type="entry name" value="ACMSD"/>
</dbReference>
<dbReference type="EMBL" id="FZQB01000005">
    <property type="protein sequence ID" value="SNT73406.1"/>
    <property type="molecule type" value="Genomic_DNA"/>
</dbReference>
<dbReference type="InterPro" id="IPR032466">
    <property type="entry name" value="Metal_Hydrolase"/>
</dbReference>
<dbReference type="GO" id="GO:0016787">
    <property type="term" value="F:hydrolase activity"/>
    <property type="evidence" value="ECO:0007669"/>
    <property type="project" value="InterPro"/>
</dbReference>
<organism evidence="3 4">
    <name type="scientific">Paracoccus seriniphilus</name>
    <dbReference type="NCBI Taxonomy" id="184748"/>
    <lineage>
        <taxon>Bacteria</taxon>
        <taxon>Pseudomonadati</taxon>
        <taxon>Pseudomonadota</taxon>
        <taxon>Alphaproteobacteria</taxon>
        <taxon>Rhodobacterales</taxon>
        <taxon>Paracoccaceae</taxon>
        <taxon>Paracoccus</taxon>
    </lineage>
</organism>
<dbReference type="InterPro" id="IPR006680">
    <property type="entry name" value="Amidohydro-rel"/>
</dbReference>
<reference evidence="3 4" key="1">
    <citation type="submission" date="2017-07" db="EMBL/GenBank/DDBJ databases">
        <authorList>
            <person name="Sun Z.S."/>
            <person name="Albrecht U."/>
            <person name="Echele G."/>
            <person name="Lee C.C."/>
        </authorList>
    </citation>
    <scope>NUCLEOTIDE SEQUENCE [LARGE SCALE GENOMIC DNA]</scope>
    <source>
        <strain evidence="3 4">DSM 14827</strain>
    </source>
</reference>
<evidence type="ECO:0000259" key="2">
    <source>
        <dbReference type="Pfam" id="PF04909"/>
    </source>
</evidence>
<dbReference type="Gene3D" id="3.20.20.140">
    <property type="entry name" value="Metal-dependent hydrolases"/>
    <property type="match status" value="1"/>
</dbReference>
<dbReference type="GO" id="GO:0005829">
    <property type="term" value="C:cytosol"/>
    <property type="evidence" value="ECO:0007669"/>
    <property type="project" value="TreeGrafter"/>
</dbReference>
<keyword evidence="4" id="KW-1185">Reference proteome</keyword>
<sequence>MTPKITFEEHFMAPGFEKHSEAFLKLIPRAQAERLMQRLNDFDGERLELMDKGGIVRTVLSLTGPGPQGEPDDTATEAAQRANDYLAQKIALRPDRLSGFAALPMHDPEAAVVELRRAVKELGFLGCLVNGHTHGTYYDAPEYDVFWAELERLDVPLYLHPANAYATPYVLQGMPVLQGATWGWGVETGSHALRLLFAGVFDRFPGVRIVLGHMGEALPFLRWRYDSRFGAYPMGVDLKLKPSQYFTRNILITTSGVCSHPSLMGALGEMGEEGVMFSVDYPYEDTEAAVAFIETAPLDDRAKRMVCHDTAAGLLGLPLASDA</sequence>
<accession>A0A239PU31</accession>
<dbReference type="OrthoDB" id="149172at2"/>
<dbReference type="GO" id="GO:0016831">
    <property type="term" value="F:carboxy-lyase activity"/>
    <property type="evidence" value="ECO:0007669"/>
    <property type="project" value="InterPro"/>
</dbReference>